<dbReference type="PROSITE" id="PS50206">
    <property type="entry name" value="RHODANESE_3"/>
    <property type="match status" value="1"/>
</dbReference>
<evidence type="ECO:0000259" key="1">
    <source>
        <dbReference type="PROSITE" id="PS50206"/>
    </source>
</evidence>
<dbReference type="SUPFAM" id="SSF52821">
    <property type="entry name" value="Rhodanese/Cell cycle control phosphatase"/>
    <property type="match status" value="1"/>
</dbReference>
<dbReference type="CDD" id="cd00158">
    <property type="entry name" value="RHOD"/>
    <property type="match status" value="1"/>
</dbReference>
<accession>A0ABZ0IQL8</accession>
<dbReference type="PANTHER" id="PTHR43031">
    <property type="entry name" value="FAD-DEPENDENT OXIDOREDUCTASE"/>
    <property type="match status" value="1"/>
</dbReference>
<dbReference type="Proteomes" id="UP001302349">
    <property type="component" value="Chromosome"/>
</dbReference>
<name>A0ABZ0IQL8_9BACT</name>
<dbReference type="PANTHER" id="PTHR43031:SF1">
    <property type="entry name" value="PYRIDINE NUCLEOTIDE-DISULPHIDE OXIDOREDUCTASE"/>
    <property type="match status" value="1"/>
</dbReference>
<dbReference type="Gene3D" id="3.40.250.10">
    <property type="entry name" value="Rhodanese-like domain"/>
    <property type="match status" value="1"/>
</dbReference>
<evidence type="ECO:0000313" key="2">
    <source>
        <dbReference type="EMBL" id="WOK07294.1"/>
    </source>
</evidence>
<reference evidence="2 3" key="1">
    <citation type="journal article" date="2023" name="Microbiol. Resour. Announc.">
        <title>Complete Genome Sequence of Imperialibacter roseus strain P4T.</title>
        <authorList>
            <person name="Tizabi D.R."/>
            <person name="Bachvaroff T."/>
            <person name="Hill R.T."/>
        </authorList>
    </citation>
    <scope>NUCLEOTIDE SEQUENCE [LARGE SCALE GENOMIC DNA]</scope>
    <source>
        <strain evidence="2 3">P4T</strain>
    </source>
</reference>
<dbReference type="InterPro" id="IPR050229">
    <property type="entry name" value="GlpE_sulfurtransferase"/>
</dbReference>
<sequence length="104" mass="11858">MTILPQELKTLIDSKADFLLLDVREEWEYEEYHIGGLNIPLNSLPFRLQEIASWKSKMIVIHCKAGTRGRTGTKYLLKHGFLAVKNLEGGVQAFIETFPQAILN</sequence>
<dbReference type="InterPro" id="IPR001763">
    <property type="entry name" value="Rhodanese-like_dom"/>
</dbReference>
<gene>
    <name evidence="2" type="ORF">RT717_01490</name>
</gene>
<keyword evidence="3" id="KW-1185">Reference proteome</keyword>
<evidence type="ECO:0000313" key="3">
    <source>
        <dbReference type="Proteomes" id="UP001302349"/>
    </source>
</evidence>
<dbReference type="RefSeq" id="WP_317489979.1">
    <property type="nucleotide sequence ID" value="NZ_CP136051.1"/>
</dbReference>
<dbReference type="EMBL" id="CP136051">
    <property type="protein sequence ID" value="WOK07294.1"/>
    <property type="molecule type" value="Genomic_DNA"/>
</dbReference>
<organism evidence="2 3">
    <name type="scientific">Imperialibacter roseus</name>
    <dbReference type="NCBI Taxonomy" id="1324217"/>
    <lineage>
        <taxon>Bacteria</taxon>
        <taxon>Pseudomonadati</taxon>
        <taxon>Bacteroidota</taxon>
        <taxon>Cytophagia</taxon>
        <taxon>Cytophagales</taxon>
        <taxon>Flammeovirgaceae</taxon>
        <taxon>Imperialibacter</taxon>
    </lineage>
</organism>
<protein>
    <submittedName>
        <fullName evidence="2">Rhodanese-like domain-containing protein</fullName>
    </submittedName>
</protein>
<feature type="domain" description="Rhodanese" evidence="1">
    <location>
        <begin position="14"/>
        <end position="103"/>
    </location>
</feature>
<dbReference type="Pfam" id="PF00581">
    <property type="entry name" value="Rhodanese"/>
    <property type="match status" value="1"/>
</dbReference>
<dbReference type="SMART" id="SM00450">
    <property type="entry name" value="RHOD"/>
    <property type="match status" value="1"/>
</dbReference>
<dbReference type="InterPro" id="IPR036873">
    <property type="entry name" value="Rhodanese-like_dom_sf"/>
</dbReference>
<proteinExistence type="predicted"/>